<gene>
    <name evidence="1" type="ORF">F2Q69_00042934</name>
</gene>
<accession>A0A8S9NRD7</accession>
<reference evidence="1" key="1">
    <citation type="submission" date="2019-12" db="EMBL/GenBank/DDBJ databases">
        <title>Genome sequencing and annotation of Brassica cretica.</title>
        <authorList>
            <person name="Studholme D.J."/>
            <person name="Sarris P."/>
        </authorList>
    </citation>
    <scope>NUCLEOTIDE SEQUENCE</scope>
    <source>
        <strain evidence="1">PFS-109/04</strain>
        <tissue evidence="1">Leaf</tissue>
    </source>
</reference>
<comment type="caution">
    <text evidence="1">The sequence shown here is derived from an EMBL/GenBank/DDBJ whole genome shotgun (WGS) entry which is preliminary data.</text>
</comment>
<sequence>MNQPLMVVATKDKDRRLTAEERHGGVKFPVRFTEEWITMRRRVADIVPVAVEQVFDIQRRYKGLAD</sequence>
<proteinExistence type="predicted"/>
<protein>
    <submittedName>
        <fullName evidence="1">Uncharacterized protein</fullName>
    </submittedName>
</protein>
<dbReference type="EMBL" id="QGKX02001621">
    <property type="protein sequence ID" value="KAF3504088.1"/>
    <property type="molecule type" value="Genomic_DNA"/>
</dbReference>
<dbReference type="AlphaFoldDB" id="A0A8S9NRD7"/>
<organism evidence="1 2">
    <name type="scientific">Brassica cretica</name>
    <name type="common">Mustard</name>
    <dbReference type="NCBI Taxonomy" id="69181"/>
    <lineage>
        <taxon>Eukaryota</taxon>
        <taxon>Viridiplantae</taxon>
        <taxon>Streptophyta</taxon>
        <taxon>Embryophyta</taxon>
        <taxon>Tracheophyta</taxon>
        <taxon>Spermatophyta</taxon>
        <taxon>Magnoliopsida</taxon>
        <taxon>eudicotyledons</taxon>
        <taxon>Gunneridae</taxon>
        <taxon>Pentapetalae</taxon>
        <taxon>rosids</taxon>
        <taxon>malvids</taxon>
        <taxon>Brassicales</taxon>
        <taxon>Brassicaceae</taxon>
        <taxon>Brassiceae</taxon>
        <taxon>Brassica</taxon>
    </lineage>
</organism>
<evidence type="ECO:0000313" key="1">
    <source>
        <dbReference type="EMBL" id="KAF3504088.1"/>
    </source>
</evidence>
<name>A0A8S9NRD7_BRACR</name>
<dbReference type="Proteomes" id="UP000712600">
    <property type="component" value="Unassembled WGS sequence"/>
</dbReference>
<evidence type="ECO:0000313" key="2">
    <source>
        <dbReference type="Proteomes" id="UP000712600"/>
    </source>
</evidence>